<dbReference type="InterPro" id="IPR001460">
    <property type="entry name" value="PCN-bd_Tpept"/>
</dbReference>
<protein>
    <submittedName>
        <fullName evidence="7">Peptidoglycan D,D-transpeptidase FtsI family protein</fullName>
    </submittedName>
</protein>
<evidence type="ECO:0000259" key="6">
    <source>
        <dbReference type="Pfam" id="PF03717"/>
    </source>
</evidence>
<evidence type="ECO:0000256" key="1">
    <source>
        <dbReference type="ARBA" id="ARBA00004370"/>
    </source>
</evidence>
<keyword evidence="4" id="KW-1133">Transmembrane helix</keyword>
<evidence type="ECO:0000259" key="5">
    <source>
        <dbReference type="Pfam" id="PF00905"/>
    </source>
</evidence>
<comment type="subcellular location">
    <subcellularLocation>
        <location evidence="1">Membrane</location>
    </subcellularLocation>
</comment>
<dbReference type="Pfam" id="PF03717">
    <property type="entry name" value="PBP_dimer"/>
    <property type="match status" value="1"/>
</dbReference>
<dbReference type="Proteomes" id="UP001596500">
    <property type="component" value="Unassembled WGS sequence"/>
</dbReference>
<organism evidence="7 8">
    <name type="scientific">Laceyella putida</name>
    <dbReference type="NCBI Taxonomy" id="110101"/>
    <lineage>
        <taxon>Bacteria</taxon>
        <taxon>Bacillati</taxon>
        <taxon>Bacillota</taxon>
        <taxon>Bacilli</taxon>
        <taxon>Bacillales</taxon>
        <taxon>Thermoactinomycetaceae</taxon>
        <taxon>Laceyella</taxon>
    </lineage>
</organism>
<dbReference type="Gene3D" id="3.30.450.330">
    <property type="match status" value="1"/>
</dbReference>
<feature type="transmembrane region" description="Helical" evidence="4">
    <location>
        <begin position="12"/>
        <end position="32"/>
    </location>
</feature>
<reference evidence="8" key="1">
    <citation type="journal article" date="2019" name="Int. J. Syst. Evol. Microbiol.">
        <title>The Global Catalogue of Microorganisms (GCM) 10K type strain sequencing project: providing services to taxonomists for standard genome sequencing and annotation.</title>
        <authorList>
            <consortium name="The Broad Institute Genomics Platform"/>
            <consortium name="The Broad Institute Genome Sequencing Center for Infectious Disease"/>
            <person name="Wu L."/>
            <person name="Ma J."/>
        </authorList>
    </citation>
    <scope>NUCLEOTIDE SEQUENCE [LARGE SCALE GENOMIC DNA]</scope>
    <source>
        <strain evidence="8">CGMCC 1.12942</strain>
    </source>
</reference>
<dbReference type="Gene3D" id="3.40.710.10">
    <property type="entry name" value="DD-peptidase/beta-lactamase superfamily"/>
    <property type="match status" value="1"/>
</dbReference>
<dbReference type="Gene3D" id="3.90.1310.10">
    <property type="entry name" value="Penicillin-binding protein 2a (Domain 2)"/>
    <property type="match status" value="1"/>
</dbReference>
<dbReference type="SUPFAM" id="SSF56601">
    <property type="entry name" value="beta-lactamase/transpeptidase-like"/>
    <property type="match status" value="1"/>
</dbReference>
<evidence type="ECO:0000256" key="2">
    <source>
        <dbReference type="ARBA" id="ARBA00007171"/>
    </source>
</evidence>
<dbReference type="PANTHER" id="PTHR30627">
    <property type="entry name" value="PEPTIDOGLYCAN D,D-TRANSPEPTIDASE"/>
    <property type="match status" value="1"/>
</dbReference>
<comment type="similarity">
    <text evidence="2">Belongs to the transpeptidase family.</text>
</comment>
<name>A0ABW2RNJ5_9BACL</name>
<dbReference type="RefSeq" id="WP_379866133.1">
    <property type="nucleotide sequence ID" value="NZ_JBHTBW010000047.1"/>
</dbReference>
<evidence type="ECO:0000313" key="7">
    <source>
        <dbReference type="EMBL" id="MFC7442322.1"/>
    </source>
</evidence>
<proteinExistence type="inferred from homology"/>
<feature type="domain" description="Penicillin-binding protein transpeptidase" evidence="5">
    <location>
        <begin position="251"/>
        <end position="569"/>
    </location>
</feature>
<dbReference type="Pfam" id="PF00905">
    <property type="entry name" value="Transpeptidase"/>
    <property type="match status" value="1"/>
</dbReference>
<accession>A0ABW2RNJ5</accession>
<evidence type="ECO:0000256" key="4">
    <source>
        <dbReference type="SAM" id="Phobius"/>
    </source>
</evidence>
<comment type="caution">
    <text evidence="7">The sequence shown here is derived from an EMBL/GenBank/DDBJ whole genome shotgun (WGS) entry which is preliminary data.</text>
</comment>
<dbReference type="EMBL" id="JBHTBW010000047">
    <property type="protein sequence ID" value="MFC7442322.1"/>
    <property type="molecule type" value="Genomic_DNA"/>
</dbReference>
<evidence type="ECO:0000313" key="8">
    <source>
        <dbReference type="Proteomes" id="UP001596500"/>
    </source>
</evidence>
<dbReference type="InterPro" id="IPR050515">
    <property type="entry name" value="Beta-lactam/transpept"/>
</dbReference>
<evidence type="ECO:0000256" key="3">
    <source>
        <dbReference type="ARBA" id="ARBA00023136"/>
    </source>
</evidence>
<dbReference type="InterPro" id="IPR036138">
    <property type="entry name" value="PBP_dimer_sf"/>
</dbReference>
<feature type="domain" description="Penicillin-binding protein dimerisation" evidence="6">
    <location>
        <begin position="54"/>
        <end position="208"/>
    </location>
</feature>
<keyword evidence="3 4" id="KW-0472">Membrane</keyword>
<gene>
    <name evidence="7" type="ORF">ACFQNG_14640</name>
</gene>
<dbReference type="SUPFAM" id="SSF56519">
    <property type="entry name" value="Penicillin binding protein dimerisation domain"/>
    <property type="match status" value="1"/>
</dbReference>
<dbReference type="InterPro" id="IPR005311">
    <property type="entry name" value="PBP_dimer"/>
</dbReference>
<sequence length="587" mass="64793">MGSLIKKSKERSLLIGLLWLLCLVVLIFRLFWLQTFNHNELLAQAKEEWIKSEKIKPKRGSIYDRTKGQPLAWEVDAYYFVADTSKVKDVKKTADLLAPILGIDKGVLIRKLSQKNVSVELRDKGKYKYPESVYNKVKALREKGQIHGIVAFSTTMRQYTRMTAAHLLGFVNVDGKAVGGIEQHYDQLLRGKAGFVEYLKAKNGMMISDAPDKNQPPQQGKDLVLTIDSQIQSQVELELEEAIKNYQAKGGTAIVADPHTGEILAMASRPTFNPNQYATTLNDDNRTNRAIESQFEPGSTFKIVTLAAAIEEGIFNENKTFQSGAINVAGQIIRDWNGTGWGNIDFKEGVKQSSNVAFVLLGKALGPQKLAEYIDRFGFGKITERVGKKTGIDLPAEERGVFFGRDLYPAELAATSFGQGVSVTPIQQVAAISAVANGGKWVKPHVLKEVWEPHLKKKVKTVKPESIRIIQESTAKKVRELLRDVVRSGTGTKADLPGYRVAGKTGTAQKPDPVGNGYLNNKYMVSFIGFAPYDHPDLVIYVAIDEPFMEGGEASGGSVAAPVAKNILEKALPIRKVQRNQYADGIK</sequence>
<dbReference type="PANTHER" id="PTHR30627:SF1">
    <property type="entry name" value="PEPTIDOGLYCAN D,D-TRANSPEPTIDASE FTSI"/>
    <property type="match status" value="1"/>
</dbReference>
<keyword evidence="8" id="KW-1185">Reference proteome</keyword>
<keyword evidence="4" id="KW-0812">Transmembrane</keyword>
<dbReference type="InterPro" id="IPR012338">
    <property type="entry name" value="Beta-lactam/transpept-like"/>
</dbReference>